<dbReference type="Gene3D" id="3.20.20.80">
    <property type="entry name" value="Glycosidases"/>
    <property type="match status" value="1"/>
</dbReference>
<dbReference type="EMBL" id="VUMW01000041">
    <property type="protein sequence ID" value="MST80617.1"/>
    <property type="molecule type" value="Genomic_DNA"/>
</dbReference>
<protein>
    <recommendedName>
        <fullName evidence="4">Arabinogalactan endo-beta-1,4-galactanase</fullName>
        <ecNumber evidence="4">3.2.1.89</ecNumber>
    </recommendedName>
</protein>
<dbReference type="EC" id="3.2.1.89" evidence="4"/>
<sequence>MSAADEKQVTDGVSSSLLTGNKGAAISEQVLKTIFAGLAGDTTALEGQASYYDDNGKVYHYQFWLDGKDSAEKLANFLKANAGAKYGDAIKAIYTATLVAGANDKTAATDETPTSKKTSDEITAAFQTGDETGLKYESVKVEKIAGMTKDMIRGVDISTYQSLINAGVKFYDFEGKEASLIKVLSDAGVNWIRLRIWNDPYNADGLGYGGGNTDEESVIKMAAEAKKYGMKVLLDFHYSDFWADPAKQVLPKAWKSLSVNALNKSIQLYTEKVLHDLRDAGASADMVQVGNEITNGAFGLYTDRDHGGNWEDLWKSAKGTQVAQYLKTAAKAVRNAAPQAKIALQLETPNIYKYRTIMTVFKNNGIDYDYLGTSYYPFWSTGNSNGTYKDQDLGKGANTPKNLLAVEQMAKEEFGKSTVVLETGWFNNLNDSDGTGDSVGTMPDMPSGVSYTADPQGQVNEMSDMYKAIIAGGGVGSFYWEPAQIAVKAGWDNWSYNKEMSNVYGTGWASKYAIGYAPDNVMYWNGKETWGGSTWDNVALFDDHGYPLQSLMMYKGFLTGYESPANTASSVSVKASAVNGDAADLADVKDENAVKAGQDLSLSNYLADSAKKYLNGVKGTAISEASLEEIFKGLSDNLKSGQFAGKSGSNYHYEYVLPGKDSAEKLANFLKANQNAKYGDNLAINYDVNLVKDAKAIVNTTSKLSATATAVWGLDNVTIDSPLVKGQALSSDDTAALEKAISQYLTGEEGTEISADTFSKITDALNAGVASNKEYQVKFTDATSVYHYVFYFDASSGDLAALNKGAKYGDPIKVNVSAALKWVKNL</sequence>
<dbReference type="GO" id="GO:0015926">
    <property type="term" value="F:glucosidase activity"/>
    <property type="evidence" value="ECO:0007669"/>
    <property type="project" value="InterPro"/>
</dbReference>
<comment type="catalytic activity">
    <reaction evidence="4">
        <text>The enzyme specifically hydrolyzes (1-&gt;4)-beta-D-galactosidic linkages in type I arabinogalactans.</text>
        <dbReference type="EC" id="3.2.1.89"/>
    </reaction>
</comment>
<evidence type="ECO:0000256" key="2">
    <source>
        <dbReference type="ARBA" id="ARBA00022801"/>
    </source>
</evidence>
<dbReference type="InterPro" id="IPR017853">
    <property type="entry name" value="GH"/>
</dbReference>
<evidence type="ECO:0000313" key="5">
    <source>
        <dbReference type="EMBL" id="MST80617.1"/>
    </source>
</evidence>
<dbReference type="GO" id="GO:0031218">
    <property type="term" value="F:arabinogalactan endo-1,4-beta-galactosidase activity"/>
    <property type="evidence" value="ECO:0007669"/>
    <property type="project" value="UniProtKB-EC"/>
</dbReference>
<dbReference type="SUPFAM" id="SSF51445">
    <property type="entry name" value="(Trans)glycosidases"/>
    <property type="match status" value="1"/>
</dbReference>
<dbReference type="Proteomes" id="UP000452141">
    <property type="component" value="Unassembled WGS sequence"/>
</dbReference>
<proteinExistence type="inferred from homology"/>
<gene>
    <name evidence="5" type="ORF">FYJ61_09320</name>
</gene>
<reference evidence="5 6" key="1">
    <citation type="submission" date="2019-08" db="EMBL/GenBank/DDBJ databases">
        <title>In-depth cultivation of the pig gut microbiome towards novel bacterial diversity and tailored functional studies.</title>
        <authorList>
            <person name="Wylensek D."/>
            <person name="Hitch T.C.A."/>
            <person name="Clavel T."/>
        </authorList>
    </citation>
    <scope>NUCLEOTIDE SEQUENCE [LARGE SCALE GENOMIC DNA]</scope>
    <source>
        <strain evidence="5 6">WCA-470BD-2E</strain>
    </source>
</reference>
<dbReference type="Pfam" id="PF07745">
    <property type="entry name" value="Glyco_hydro_53"/>
    <property type="match status" value="1"/>
</dbReference>
<evidence type="ECO:0000256" key="4">
    <source>
        <dbReference type="RuleBase" id="RU361192"/>
    </source>
</evidence>
<dbReference type="PANTHER" id="PTHR34983:SF2">
    <property type="entry name" value="ENDO-BETA-1,4-GALACTANASE"/>
    <property type="match status" value="1"/>
</dbReference>
<comment type="similarity">
    <text evidence="1 4">Belongs to the glycosyl hydrolase 53 family.</text>
</comment>
<dbReference type="GO" id="GO:0045490">
    <property type="term" value="P:pectin catabolic process"/>
    <property type="evidence" value="ECO:0007669"/>
    <property type="project" value="TreeGrafter"/>
</dbReference>
<dbReference type="AlphaFoldDB" id="A0A844FQH2"/>
<evidence type="ECO:0000313" key="6">
    <source>
        <dbReference type="Proteomes" id="UP000452141"/>
    </source>
</evidence>
<evidence type="ECO:0000256" key="1">
    <source>
        <dbReference type="ARBA" id="ARBA00010687"/>
    </source>
</evidence>
<evidence type="ECO:0000256" key="3">
    <source>
        <dbReference type="ARBA" id="ARBA00023295"/>
    </source>
</evidence>
<comment type="caution">
    <text evidence="5">The sequence shown here is derived from an EMBL/GenBank/DDBJ whole genome shotgun (WGS) entry which is preliminary data.</text>
</comment>
<name>A0A844FQH2_9LACO</name>
<keyword evidence="3 4" id="KW-0326">Glycosidase</keyword>
<organism evidence="5 6">
    <name type="scientific">Lactobacillus equicursoris</name>
    <dbReference type="NCBI Taxonomy" id="420645"/>
    <lineage>
        <taxon>Bacteria</taxon>
        <taxon>Bacillati</taxon>
        <taxon>Bacillota</taxon>
        <taxon>Bacilli</taxon>
        <taxon>Lactobacillales</taxon>
        <taxon>Lactobacillaceae</taxon>
        <taxon>Lactobacillus</taxon>
    </lineage>
</organism>
<accession>A0A844FQH2</accession>
<keyword evidence="2 4" id="KW-0378">Hydrolase</keyword>
<dbReference type="PANTHER" id="PTHR34983">
    <property type="entry name" value="ARABINOGALACTAN ENDO-BETA-1,4-GALACTANASE A"/>
    <property type="match status" value="1"/>
</dbReference>
<dbReference type="InterPro" id="IPR011683">
    <property type="entry name" value="Glyco_hydro_53"/>
</dbReference>